<organism evidence="1 2">
    <name type="scientific">Bacillus salitolerans</name>
    <dbReference type="NCBI Taxonomy" id="1437434"/>
    <lineage>
        <taxon>Bacteria</taxon>
        <taxon>Bacillati</taxon>
        <taxon>Bacillota</taxon>
        <taxon>Bacilli</taxon>
        <taxon>Bacillales</taxon>
        <taxon>Bacillaceae</taxon>
        <taxon>Bacillus</taxon>
    </lineage>
</organism>
<evidence type="ECO:0000313" key="1">
    <source>
        <dbReference type="EMBL" id="MFD1738032.1"/>
    </source>
</evidence>
<gene>
    <name evidence="1" type="ORF">ACFSCX_15965</name>
</gene>
<reference evidence="2" key="1">
    <citation type="journal article" date="2019" name="Int. J. Syst. Evol. Microbiol.">
        <title>The Global Catalogue of Microorganisms (GCM) 10K type strain sequencing project: providing services to taxonomists for standard genome sequencing and annotation.</title>
        <authorList>
            <consortium name="The Broad Institute Genomics Platform"/>
            <consortium name="The Broad Institute Genome Sequencing Center for Infectious Disease"/>
            <person name="Wu L."/>
            <person name="Ma J."/>
        </authorList>
    </citation>
    <scope>NUCLEOTIDE SEQUENCE [LARGE SCALE GENOMIC DNA]</scope>
    <source>
        <strain evidence="2">CCUG 49339</strain>
    </source>
</reference>
<accession>A0ABW4LSI0</accession>
<comment type="caution">
    <text evidence="1">The sequence shown here is derived from an EMBL/GenBank/DDBJ whole genome shotgun (WGS) entry which is preliminary data.</text>
</comment>
<dbReference type="Proteomes" id="UP001597214">
    <property type="component" value="Unassembled WGS sequence"/>
</dbReference>
<keyword evidence="2" id="KW-1185">Reference proteome</keyword>
<name>A0ABW4LSI0_9BACI</name>
<protein>
    <submittedName>
        <fullName evidence="1">Uncharacterized protein</fullName>
    </submittedName>
</protein>
<proteinExistence type="predicted"/>
<dbReference type="RefSeq" id="WP_377929248.1">
    <property type="nucleotide sequence ID" value="NZ_JBHUEM010000028.1"/>
</dbReference>
<evidence type="ECO:0000313" key="2">
    <source>
        <dbReference type="Proteomes" id="UP001597214"/>
    </source>
</evidence>
<dbReference type="EMBL" id="JBHUEM010000028">
    <property type="protein sequence ID" value="MFD1738032.1"/>
    <property type="molecule type" value="Genomic_DNA"/>
</dbReference>
<sequence>MEAFMSIVLVVGFIALVVTCFSIEKKFDKTFEQNSEIINLLKQIKDNK</sequence>